<dbReference type="EMBL" id="BAABDI010000022">
    <property type="protein sequence ID" value="GAA3982227.1"/>
    <property type="molecule type" value="Genomic_DNA"/>
</dbReference>
<gene>
    <name evidence="2" type="ORF">GCM10022407_29360</name>
</gene>
<dbReference type="Proteomes" id="UP001501556">
    <property type="component" value="Unassembled WGS sequence"/>
</dbReference>
<organism evidence="2 3">
    <name type="scientific">Hymenobacter antarcticus</name>
    <dbReference type="NCBI Taxonomy" id="486270"/>
    <lineage>
        <taxon>Bacteria</taxon>
        <taxon>Pseudomonadati</taxon>
        <taxon>Bacteroidota</taxon>
        <taxon>Cytophagia</taxon>
        <taxon>Cytophagales</taxon>
        <taxon>Hymenobacteraceae</taxon>
        <taxon>Hymenobacter</taxon>
    </lineage>
</organism>
<dbReference type="PANTHER" id="PTHR43102:SF2">
    <property type="entry name" value="GAF DOMAIN-CONTAINING PROTEIN"/>
    <property type="match status" value="1"/>
</dbReference>
<dbReference type="Gene3D" id="3.30.450.40">
    <property type="match status" value="1"/>
</dbReference>
<evidence type="ECO:0000313" key="2">
    <source>
        <dbReference type="EMBL" id="GAA3982227.1"/>
    </source>
</evidence>
<feature type="domain" description="GAF" evidence="1">
    <location>
        <begin position="29"/>
        <end position="173"/>
    </location>
</feature>
<keyword evidence="3" id="KW-1185">Reference proteome</keyword>
<dbReference type="InterPro" id="IPR029016">
    <property type="entry name" value="GAF-like_dom_sf"/>
</dbReference>
<accession>A0ABP7QGN5</accession>
<proteinExistence type="predicted"/>
<comment type="caution">
    <text evidence="2">The sequence shown here is derived from an EMBL/GenBank/DDBJ whole genome shotgun (WGS) entry which is preliminary data.</text>
</comment>
<name>A0ABP7QGN5_9BACT</name>
<dbReference type="Pfam" id="PF01590">
    <property type="entry name" value="GAF"/>
    <property type="match status" value="1"/>
</dbReference>
<sequence>MTDTPTSLIPADDAARLHALEGYQLLDARSEKVLDDVVAATARLFGVSNAMLSIVEKDEVLVKAPYNLPVTIERIPRAQSLCSATILQDETAVFEDLNQASAPDVDVSLVQQLGLSFYAGHNLRTPDGYNIGTLCLYDGPPRQFSEPEQALLATLAGLVMRLLELRRTLGAHAESTAVLWEPVYRAVGGQLARLTALAERTTPPGGPVQLTAAEAREAAGIVGIIDQIVAATLKRV</sequence>
<dbReference type="SUPFAM" id="SSF55781">
    <property type="entry name" value="GAF domain-like"/>
    <property type="match status" value="1"/>
</dbReference>
<protein>
    <recommendedName>
        <fullName evidence="1">GAF domain-containing protein</fullName>
    </recommendedName>
</protein>
<dbReference type="SMART" id="SM00065">
    <property type="entry name" value="GAF"/>
    <property type="match status" value="1"/>
</dbReference>
<dbReference type="PANTHER" id="PTHR43102">
    <property type="entry name" value="SLR1143 PROTEIN"/>
    <property type="match status" value="1"/>
</dbReference>
<evidence type="ECO:0000313" key="3">
    <source>
        <dbReference type="Proteomes" id="UP001501556"/>
    </source>
</evidence>
<evidence type="ECO:0000259" key="1">
    <source>
        <dbReference type="SMART" id="SM00065"/>
    </source>
</evidence>
<dbReference type="InterPro" id="IPR003018">
    <property type="entry name" value="GAF"/>
</dbReference>
<reference evidence="3" key="1">
    <citation type="journal article" date="2019" name="Int. J. Syst. Evol. Microbiol.">
        <title>The Global Catalogue of Microorganisms (GCM) 10K type strain sequencing project: providing services to taxonomists for standard genome sequencing and annotation.</title>
        <authorList>
            <consortium name="The Broad Institute Genomics Platform"/>
            <consortium name="The Broad Institute Genome Sequencing Center for Infectious Disease"/>
            <person name="Wu L."/>
            <person name="Ma J."/>
        </authorList>
    </citation>
    <scope>NUCLEOTIDE SEQUENCE [LARGE SCALE GENOMIC DNA]</scope>
    <source>
        <strain evidence="3">JCM 17217</strain>
    </source>
</reference>